<evidence type="ECO:0000313" key="4">
    <source>
        <dbReference type="EMBL" id="MFJ2821573.1"/>
    </source>
</evidence>
<dbReference type="SUPFAM" id="SSF53335">
    <property type="entry name" value="S-adenosyl-L-methionine-dependent methyltransferases"/>
    <property type="match status" value="1"/>
</dbReference>
<dbReference type="Proteomes" id="UP001617351">
    <property type="component" value="Unassembled WGS sequence"/>
</dbReference>
<dbReference type="PANTHER" id="PTHR43861">
    <property type="entry name" value="TRANS-ACONITATE 2-METHYLTRANSFERASE-RELATED"/>
    <property type="match status" value="1"/>
</dbReference>
<sequence>MTRDVQYGTAVASVYDTLIAPAMPTGEAVDRLRPHVAGGRVLEIGVGTGRIAAPVASIAAHVVGVDNSEPMLEQFRAKGLPGNVELVRADFRRPLPVTGTFTAAYSTMGSLACVSSRDELTRALTHVRQALEPGAALSLEYYSTATYRPLVALHTLTVPTPDRPGTTTFTVTLDDADILTMDTRIDEDGKAPVLFGEQILLIERDDVEACLARAGFTVEDVAPAGEHEPYDWYTARADG</sequence>
<proteinExistence type="predicted"/>
<dbReference type="InterPro" id="IPR029063">
    <property type="entry name" value="SAM-dependent_MTases_sf"/>
</dbReference>
<dbReference type="EMBL" id="JBIUYY010000004">
    <property type="protein sequence ID" value="MFJ2821573.1"/>
    <property type="molecule type" value="Genomic_DNA"/>
</dbReference>
<keyword evidence="5" id="KW-1185">Reference proteome</keyword>
<protein>
    <submittedName>
        <fullName evidence="4">Class I SAM-dependent DNA methyltransferase</fullName>
    </submittedName>
</protein>
<feature type="domain" description="Methyltransferase" evidence="3">
    <location>
        <begin position="41"/>
        <end position="134"/>
    </location>
</feature>
<dbReference type="GO" id="GO:0032259">
    <property type="term" value="P:methylation"/>
    <property type="evidence" value="ECO:0007669"/>
    <property type="project" value="UniProtKB-KW"/>
</dbReference>
<comment type="caution">
    <text evidence="4">The sequence shown here is derived from an EMBL/GenBank/DDBJ whole genome shotgun (WGS) entry which is preliminary data.</text>
</comment>
<dbReference type="Pfam" id="PF13649">
    <property type="entry name" value="Methyltransf_25"/>
    <property type="match status" value="1"/>
</dbReference>
<name>A0ABW8EED0_STRT5</name>
<dbReference type="PANTHER" id="PTHR43861:SF1">
    <property type="entry name" value="TRANS-ACONITATE 2-METHYLTRANSFERASE"/>
    <property type="match status" value="1"/>
</dbReference>
<gene>
    <name evidence="4" type="ORF">ACIO7M_10705</name>
</gene>
<keyword evidence="1 4" id="KW-0489">Methyltransferase</keyword>
<evidence type="ECO:0000313" key="5">
    <source>
        <dbReference type="Proteomes" id="UP001617351"/>
    </source>
</evidence>
<dbReference type="Gene3D" id="3.40.50.150">
    <property type="entry name" value="Vaccinia Virus protein VP39"/>
    <property type="match status" value="1"/>
</dbReference>
<organism evidence="4 5">
    <name type="scientific">Streptomyces toxytricini</name>
    <name type="common">Actinomyces toxytricini</name>
    <dbReference type="NCBI Taxonomy" id="67369"/>
    <lineage>
        <taxon>Bacteria</taxon>
        <taxon>Bacillati</taxon>
        <taxon>Actinomycetota</taxon>
        <taxon>Actinomycetes</taxon>
        <taxon>Kitasatosporales</taxon>
        <taxon>Streptomycetaceae</taxon>
        <taxon>Streptomyces</taxon>
    </lineage>
</organism>
<reference evidence="4 5" key="1">
    <citation type="submission" date="2024-10" db="EMBL/GenBank/DDBJ databases">
        <title>The Natural Products Discovery Center: Release of the First 8490 Sequenced Strains for Exploring Actinobacteria Biosynthetic Diversity.</title>
        <authorList>
            <person name="Kalkreuter E."/>
            <person name="Kautsar S.A."/>
            <person name="Yang D."/>
            <person name="Bader C.D."/>
            <person name="Teijaro C.N."/>
            <person name="Fluegel L."/>
            <person name="Davis C.M."/>
            <person name="Simpson J.R."/>
            <person name="Lauterbach L."/>
            <person name="Steele A.D."/>
            <person name="Gui C."/>
            <person name="Meng S."/>
            <person name="Li G."/>
            <person name="Viehrig K."/>
            <person name="Ye F."/>
            <person name="Su P."/>
            <person name="Kiefer A.F."/>
            <person name="Nichols A."/>
            <person name="Cepeda A.J."/>
            <person name="Yan W."/>
            <person name="Fan B."/>
            <person name="Jiang Y."/>
            <person name="Adhikari A."/>
            <person name="Zheng C.-J."/>
            <person name="Schuster L."/>
            <person name="Cowan T.M."/>
            <person name="Smanski M.J."/>
            <person name="Chevrette M.G."/>
            <person name="De Carvalho L.P.S."/>
            <person name="Shen B."/>
        </authorList>
    </citation>
    <scope>NUCLEOTIDE SEQUENCE [LARGE SCALE GENOMIC DNA]</scope>
    <source>
        <strain evidence="4 5">NPDC087220</strain>
    </source>
</reference>
<dbReference type="CDD" id="cd02440">
    <property type="entry name" value="AdoMet_MTases"/>
    <property type="match status" value="1"/>
</dbReference>
<dbReference type="RefSeq" id="WP_402379590.1">
    <property type="nucleotide sequence ID" value="NZ_JBIUYY010000004.1"/>
</dbReference>
<dbReference type="GO" id="GO:0008168">
    <property type="term" value="F:methyltransferase activity"/>
    <property type="evidence" value="ECO:0007669"/>
    <property type="project" value="UniProtKB-KW"/>
</dbReference>
<evidence type="ECO:0000256" key="1">
    <source>
        <dbReference type="ARBA" id="ARBA00022603"/>
    </source>
</evidence>
<accession>A0ABW8EED0</accession>
<dbReference type="InterPro" id="IPR041698">
    <property type="entry name" value="Methyltransf_25"/>
</dbReference>
<evidence type="ECO:0000256" key="2">
    <source>
        <dbReference type="ARBA" id="ARBA00022679"/>
    </source>
</evidence>
<evidence type="ECO:0000259" key="3">
    <source>
        <dbReference type="Pfam" id="PF13649"/>
    </source>
</evidence>
<keyword evidence="2" id="KW-0808">Transferase</keyword>